<name>A0A7E5VWW5_TRINI</name>
<dbReference type="GO" id="GO:0000045">
    <property type="term" value="P:autophagosome assembly"/>
    <property type="evidence" value="ECO:0007669"/>
    <property type="project" value="TreeGrafter"/>
</dbReference>
<keyword evidence="5" id="KW-0072">Autophagy</keyword>
<dbReference type="InterPro" id="IPR007135">
    <property type="entry name" value="Atg3/Atg10"/>
</dbReference>
<comment type="similarity">
    <text evidence="1">Belongs to the ATG10 family.</text>
</comment>
<dbReference type="GO" id="GO:0000422">
    <property type="term" value="P:autophagy of mitochondrion"/>
    <property type="evidence" value="ECO:0007669"/>
    <property type="project" value="TreeGrafter"/>
</dbReference>
<evidence type="ECO:0000313" key="8">
    <source>
        <dbReference type="RefSeq" id="XP_026732782.1"/>
    </source>
</evidence>
<dbReference type="AlphaFoldDB" id="A0A7E5VWW5"/>
<organism evidence="7 8">
    <name type="scientific">Trichoplusia ni</name>
    <name type="common">Cabbage looper</name>
    <dbReference type="NCBI Taxonomy" id="7111"/>
    <lineage>
        <taxon>Eukaryota</taxon>
        <taxon>Metazoa</taxon>
        <taxon>Ecdysozoa</taxon>
        <taxon>Arthropoda</taxon>
        <taxon>Hexapoda</taxon>
        <taxon>Insecta</taxon>
        <taxon>Pterygota</taxon>
        <taxon>Neoptera</taxon>
        <taxon>Endopterygota</taxon>
        <taxon>Lepidoptera</taxon>
        <taxon>Glossata</taxon>
        <taxon>Ditrysia</taxon>
        <taxon>Noctuoidea</taxon>
        <taxon>Noctuidae</taxon>
        <taxon>Plusiinae</taxon>
        <taxon>Trichoplusia</taxon>
    </lineage>
</organism>
<keyword evidence="3" id="KW-0808">Transferase</keyword>
<keyword evidence="7" id="KW-1185">Reference proteome</keyword>
<proteinExistence type="inferred from homology"/>
<evidence type="ECO:0000313" key="7">
    <source>
        <dbReference type="Proteomes" id="UP000322000"/>
    </source>
</evidence>
<dbReference type="GeneID" id="113497429"/>
<evidence type="ECO:0000256" key="6">
    <source>
        <dbReference type="ARBA" id="ARBA00029833"/>
    </source>
</evidence>
<dbReference type="GO" id="GO:0005829">
    <property type="term" value="C:cytosol"/>
    <property type="evidence" value="ECO:0007669"/>
    <property type="project" value="TreeGrafter"/>
</dbReference>
<gene>
    <name evidence="8" type="primary">LOC113497429</name>
</gene>
<keyword evidence="4" id="KW-0833">Ubl conjugation pathway</keyword>
<evidence type="ECO:0000256" key="2">
    <source>
        <dbReference type="ARBA" id="ARBA00021099"/>
    </source>
</evidence>
<evidence type="ECO:0000256" key="5">
    <source>
        <dbReference type="ARBA" id="ARBA00023006"/>
    </source>
</evidence>
<dbReference type="RefSeq" id="XP_026732782.1">
    <property type="nucleotide sequence ID" value="XM_026876981.1"/>
</dbReference>
<dbReference type="PANTHER" id="PTHR14957">
    <property type="entry name" value="UBIQUITIN-LIKE-CONJUGATING ENZYME ATG10"/>
    <property type="match status" value="1"/>
</dbReference>
<dbReference type="InParanoid" id="A0A7E5VWW5"/>
<evidence type="ECO:0000256" key="4">
    <source>
        <dbReference type="ARBA" id="ARBA00022786"/>
    </source>
</evidence>
<dbReference type="FunCoup" id="A0A7E5VWW5">
    <property type="interactions" value="78"/>
</dbReference>
<dbReference type="GO" id="GO:0032446">
    <property type="term" value="P:protein modification by small protein conjugation"/>
    <property type="evidence" value="ECO:0007669"/>
    <property type="project" value="TreeGrafter"/>
</dbReference>
<evidence type="ECO:0000256" key="1">
    <source>
        <dbReference type="ARBA" id="ARBA00005696"/>
    </source>
</evidence>
<dbReference type="CTD" id="83734"/>
<protein>
    <recommendedName>
        <fullName evidence="2">Ubiquitin-like-conjugating enzyme ATG10</fullName>
    </recommendedName>
    <alternativeName>
        <fullName evidence="6">Autophagy-related protein 10</fullName>
    </alternativeName>
</protein>
<dbReference type="GO" id="GO:0061651">
    <property type="term" value="F:Atg12 conjugating enzyme activity"/>
    <property type="evidence" value="ECO:0007669"/>
    <property type="project" value="TreeGrafter"/>
</dbReference>
<reference evidence="8" key="1">
    <citation type="submission" date="2025-08" db="UniProtKB">
        <authorList>
            <consortium name="RefSeq"/>
        </authorList>
    </citation>
    <scope>IDENTIFICATION</scope>
</reference>
<sequence>MGSTTITIEKFLVAAAEFVKVSDRIGDGWKLKQDNTDSYKTFLRKDTFIQLEDNNISNLLKVEYVIFYNLSYGVPSFSFNIWNSTGSLLSLDDIRKVSAIQINEKDFYSVITQQEHPVLQRPYFIVHPCHTETLLAAFSNSSKNIIVTFLGLVTPLIKLNLPLDYVCLIRKE</sequence>
<accession>A0A7E5VWW5</accession>
<dbReference type="Gene3D" id="3.30.1460.50">
    <property type="match status" value="1"/>
</dbReference>
<evidence type="ECO:0000256" key="3">
    <source>
        <dbReference type="ARBA" id="ARBA00022679"/>
    </source>
</evidence>
<dbReference type="PANTHER" id="PTHR14957:SF1">
    <property type="entry name" value="UBIQUITIN-LIKE-CONJUGATING ENZYME ATG10"/>
    <property type="match status" value="1"/>
</dbReference>
<dbReference type="Pfam" id="PF03987">
    <property type="entry name" value="Autophagy_act_C"/>
    <property type="match status" value="1"/>
</dbReference>
<dbReference type="KEGG" id="tnl:113497429"/>
<dbReference type="OrthoDB" id="4089664at2759"/>
<dbReference type="Proteomes" id="UP000322000">
    <property type="component" value="Chromosome 9"/>
</dbReference>